<keyword evidence="18" id="KW-1185">Reference proteome</keyword>
<evidence type="ECO:0000256" key="1">
    <source>
        <dbReference type="ARBA" id="ARBA00001933"/>
    </source>
</evidence>
<comment type="similarity">
    <text evidence="2 13">Belongs to the Orn/Lys/Arg decarboxylase class-II family.</text>
</comment>
<evidence type="ECO:0000256" key="5">
    <source>
        <dbReference type="ARBA" id="ARBA00022898"/>
    </source>
</evidence>
<evidence type="ECO:0000256" key="13">
    <source>
        <dbReference type="RuleBase" id="RU003737"/>
    </source>
</evidence>
<feature type="non-terminal residue" evidence="17">
    <location>
        <position position="823"/>
    </location>
</feature>
<dbReference type="InterPro" id="IPR022653">
    <property type="entry name" value="De-COase2_pyr-phos_BS"/>
</dbReference>
<evidence type="ECO:0000256" key="6">
    <source>
        <dbReference type="ARBA" id="ARBA00023115"/>
    </source>
</evidence>
<gene>
    <name evidence="17" type="ORF">QTP70_017868</name>
</gene>
<dbReference type="InterPro" id="IPR002433">
    <property type="entry name" value="Orn_de-COase"/>
</dbReference>
<keyword evidence="4" id="KW-0210">Decarboxylase</keyword>
<dbReference type="SUPFAM" id="SSF51419">
    <property type="entry name" value="PLP-binding barrel"/>
    <property type="match status" value="2"/>
</dbReference>
<keyword evidence="3" id="KW-0597">Phosphoprotein</keyword>
<dbReference type="EMBL" id="JAUCMX010000008">
    <property type="protein sequence ID" value="KAK3537742.1"/>
    <property type="molecule type" value="Genomic_DNA"/>
</dbReference>
<comment type="pathway">
    <text evidence="8">Amine and polyamine biosynthesis; putrescine biosynthesis via L-ornithine pathway; putrescine from L-ornithine: step 1/1.</text>
</comment>
<keyword evidence="6" id="KW-0620">Polyamine biosynthesis</keyword>
<dbReference type="GO" id="GO:0033387">
    <property type="term" value="P:putrescine biosynthetic process from arginine, via ornithine"/>
    <property type="evidence" value="ECO:0007669"/>
    <property type="project" value="TreeGrafter"/>
</dbReference>
<dbReference type="Pfam" id="PF02784">
    <property type="entry name" value="Orn_Arg_deC_N"/>
    <property type="match status" value="2"/>
</dbReference>
<feature type="modified residue" description="N6-(pyridoxal phosphate)lysine" evidence="12">
    <location>
        <position position="61"/>
    </location>
</feature>
<evidence type="ECO:0000256" key="4">
    <source>
        <dbReference type="ARBA" id="ARBA00022793"/>
    </source>
</evidence>
<name>A0AAE0QZE4_9TELE</name>
<evidence type="ECO:0000256" key="14">
    <source>
        <dbReference type="SAM" id="MobiDB-lite"/>
    </source>
</evidence>
<comment type="function">
    <text evidence="10">Catalyzes the first and rate-limiting step of polyamine biosynthesis that converts ornithine into putrescine, which is the precursor for the polyamines, spermidine and spermine. Polyamines are essential for cell proliferation and are implicated in cellular processes, ranging from DNA replication to apoptosis.</text>
</comment>
<dbReference type="Gene3D" id="3.20.20.10">
    <property type="entry name" value="Alanine racemase"/>
    <property type="match status" value="2"/>
</dbReference>
<dbReference type="Pfam" id="PF00278">
    <property type="entry name" value="Orn_DAP_Arg_deC"/>
    <property type="match status" value="1"/>
</dbReference>
<comment type="cofactor">
    <cofactor evidence="1 12">
        <name>pyridoxal 5'-phosphate</name>
        <dbReference type="ChEBI" id="CHEBI:597326"/>
    </cofactor>
</comment>
<dbReference type="PRINTS" id="PR01179">
    <property type="entry name" value="ODADCRBXLASE"/>
</dbReference>
<evidence type="ECO:0000313" key="18">
    <source>
        <dbReference type="Proteomes" id="UP001274896"/>
    </source>
</evidence>
<dbReference type="FunFam" id="3.20.20.10:FF:000006">
    <property type="entry name" value="Ornithine decarboxylase 1"/>
    <property type="match status" value="2"/>
</dbReference>
<sequence length="823" mass="90433">QDAGKTGIPALTTCHTEAGKRERAEEGNQDAFYVADLGDVLKKHLRWARVLPHVSPFYAVKCNDSRAVLETLATLGAGFDCASKTEIQLVQSLGVEPSRIIYANPCKQVSHIKYASAHGVQMMTFDSEVELMKVACSHDNAKLVLRIATDDSKAVSRLSMKFGATLKSSRLLLERAKELGLDIIGVSFHVGSGCTDPEAYAQAIADARCVFDMGAELGYNMTLLDIGGGFPGSDNFKLMFEEITAVINPALDKYFPADSGVRIIAEPGRFYVASAYTLAVNIIAKKVNMKEQSGSDDEDDGTSDRTIMYYVNDGIYGSFQFVLSGYEFEHILDKKPKPDERMYPCRIWGPTCNVKDCIVELCTMPDRQVGDWLLFKDMGAYTLSTSSTYIGFQKPDIYYVMSRSAWQCMQQIHVKGMPALVEEQSPGNMPGRESTLEPPAKSCATYSSIKTSALAVLKVLETLGAGFDCASKTEIQLVQSLGVEPSRIIYANPCKQVSHIKYASAHGVQMMTFDSEVELMKVARSHDNAKLVLRIATDDSKAVCRLSVKFGATLKSSRLLLERAKELGLDIIGVSFHVGSGCTDPEAYAQAIADARCVFDMGAELGYNMTLLDIGGGFPGSDNFKLMFEEITAVINPALDKYFPADSGVRIIAEPGQFYVASAYTLAVNIIAKKVNMKEQSGSDDDDDGTSDRIIMYYVNDGIYGSFQSALLGYEFEHILDKVGDWLLFKDMGAYTLSTSSTYIGFQKPDIYYIMSRSTWQCMQQIHVKGMPALVEEQSPGNMPGRESTLEPPAKSSATYSSLQRYPRLRTVVCNPKCSAFLM</sequence>
<evidence type="ECO:0000259" key="16">
    <source>
        <dbReference type="Pfam" id="PF02784"/>
    </source>
</evidence>
<dbReference type="InterPro" id="IPR022644">
    <property type="entry name" value="De-COase2_N"/>
</dbReference>
<dbReference type="Proteomes" id="UP001274896">
    <property type="component" value="Unassembled WGS sequence"/>
</dbReference>
<dbReference type="GO" id="GO:0005737">
    <property type="term" value="C:cytoplasm"/>
    <property type="evidence" value="ECO:0007669"/>
    <property type="project" value="TreeGrafter"/>
</dbReference>
<accession>A0AAE0QZE4</accession>
<protein>
    <recommendedName>
        <fullName evidence="9">ornithine decarboxylase</fullName>
        <ecNumber evidence="9">4.1.1.17</ecNumber>
    </recommendedName>
</protein>
<evidence type="ECO:0000259" key="15">
    <source>
        <dbReference type="Pfam" id="PF00278"/>
    </source>
</evidence>
<evidence type="ECO:0000313" key="17">
    <source>
        <dbReference type="EMBL" id="KAK3537742.1"/>
    </source>
</evidence>
<dbReference type="FunFam" id="2.40.37.10:FF:000005">
    <property type="entry name" value="Ornithine decarboxylase"/>
    <property type="match status" value="1"/>
</dbReference>
<dbReference type="GO" id="GO:0004586">
    <property type="term" value="F:ornithine decarboxylase activity"/>
    <property type="evidence" value="ECO:0007669"/>
    <property type="project" value="UniProtKB-EC"/>
</dbReference>
<evidence type="ECO:0000256" key="11">
    <source>
        <dbReference type="ARBA" id="ARBA00049127"/>
    </source>
</evidence>
<dbReference type="InterPro" id="IPR000183">
    <property type="entry name" value="Orn/DAP/Arg_de-COase"/>
</dbReference>
<evidence type="ECO:0000256" key="7">
    <source>
        <dbReference type="ARBA" id="ARBA00023239"/>
    </source>
</evidence>
<dbReference type="PANTHER" id="PTHR11482:SF42">
    <property type="entry name" value="ORNITHINE DECARBOXYLASE"/>
    <property type="match status" value="1"/>
</dbReference>
<dbReference type="AlphaFoldDB" id="A0AAE0QZE4"/>
<feature type="domain" description="Orn/DAP/Arg decarboxylase 2 N-terminal" evidence="16">
    <location>
        <begin position="37"/>
        <end position="273"/>
    </location>
</feature>
<dbReference type="CDD" id="cd00622">
    <property type="entry name" value="PLPDE_III_ODC"/>
    <property type="match status" value="2"/>
</dbReference>
<feature type="region of interest" description="Disordered" evidence="14">
    <location>
        <begin position="776"/>
        <end position="801"/>
    </location>
</feature>
<evidence type="ECO:0000256" key="12">
    <source>
        <dbReference type="PIRSR" id="PIRSR600183-50"/>
    </source>
</evidence>
<dbReference type="Gene3D" id="2.40.37.10">
    <property type="entry name" value="Lyase, Ornithine Decarboxylase, Chain A, domain 1"/>
    <property type="match status" value="3"/>
</dbReference>
<dbReference type="EC" id="4.1.1.17" evidence="9"/>
<dbReference type="InterPro" id="IPR022643">
    <property type="entry name" value="De-COase2_C"/>
</dbReference>
<keyword evidence="7" id="KW-0456">Lyase</keyword>
<evidence type="ECO:0000256" key="10">
    <source>
        <dbReference type="ARBA" id="ARBA00037173"/>
    </source>
</evidence>
<dbReference type="InterPro" id="IPR029066">
    <property type="entry name" value="PLP-binding_barrel"/>
</dbReference>
<proteinExistence type="inferred from homology"/>
<keyword evidence="5 12" id="KW-0663">Pyridoxal phosphate</keyword>
<comment type="caution">
    <text evidence="17">The sequence shown here is derived from an EMBL/GenBank/DDBJ whole genome shotgun (WGS) entry which is preliminary data.</text>
</comment>
<dbReference type="PANTHER" id="PTHR11482">
    <property type="entry name" value="ARGININE/DIAMINOPIMELATE/ORNITHINE DECARBOXYLASE"/>
    <property type="match status" value="1"/>
</dbReference>
<evidence type="ECO:0000256" key="3">
    <source>
        <dbReference type="ARBA" id="ARBA00022553"/>
    </source>
</evidence>
<reference evidence="17" key="1">
    <citation type="submission" date="2023-06" db="EMBL/GenBank/DDBJ databases">
        <title>Male Hemibagrus guttatus genome.</title>
        <authorList>
            <person name="Bian C."/>
        </authorList>
    </citation>
    <scope>NUCLEOTIDE SEQUENCE</scope>
    <source>
        <strain evidence="17">Male_cb2023</strain>
        <tissue evidence="17">Muscle</tissue>
    </source>
</reference>
<dbReference type="PROSITE" id="PS00879">
    <property type="entry name" value="ODR_DC_2_2"/>
    <property type="match status" value="1"/>
</dbReference>
<evidence type="ECO:0000256" key="8">
    <source>
        <dbReference type="ARBA" id="ARBA00034115"/>
    </source>
</evidence>
<dbReference type="InterPro" id="IPR009006">
    <property type="entry name" value="Ala_racemase/Decarboxylase_C"/>
</dbReference>
<feature type="domain" description="Orn/DAP/Arg decarboxylase 2 N-terminal" evidence="16">
    <location>
        <begin position="449"/>
        <end position="661"/>
    </location>
</feature>
<feature type="domain" description="Orn/DAP/Arg decarboxylase 2 C-terminal" evidence="15">
    <location>
        <begin position="34"/>
        <end position="379"/>
    </location>
</feature>
<comment type="catalytic activity">
    <reaction evidence="11">
        <text>L-ornithine + H(+) = putrescine + CO2</text>
        <dbReference type="Rhea" id="RHEA:22964"/>
        <dbReference type="ChEBI" id="CHEBI:15378"/>
        <dbReference type="ChEBI" id="CHEBI:16526"/>
        <dbReference type="ChEBI" id="CHEBI:46911"/>
        <dbReference type="ChEBI" id="CHEBI:326268"/>
        <dbReference type="EC" id="4.1.1.17"/>
    </reaction>
</comment>
<organism evidence="17 18">
    <name type="scientific">Hemibagrus guttatus</name>
    <dbReference type="NCBI Taxonomy" id="175788"/>
    <lineage>
        <taxon>Eukaryota</taxon>
        <taxon>Metazoa</taxon>
        <taxon>Chordata</taxon>
        <taxon>Craniata</taxon>
        <taxon>Vertebrata</taxon>
        <taxon>Euteleostomi</taxon>
        <taxon>Actinopterygii</taxon>
        <taxon>Neopterygii</taxon>
        <taxon>Teleostei</taxon>
        <taxon>Ostariophysi</taxon>
        <taxon>Siluriformes</taxon>
        <taxon>Bagridae</taxon>
        <taxon>Hemibagrus</taxon>
    </lineage>
</organism>
<dbReference type="PRINTS" id="PR01182">
    <property type="entry name" value="ORNDCRBXLASE"/>
</dbReference>
<dbReference type="PROSITE" id="PS00878">
    <property type="entry name" value="ODR_DC_2_1"/>
    <property type="match status" value="1"/>
</dbReference>
<feature type="active site" description="Proton donor" evidence="12">
    <location>
        <position position="352"/>
    </location>
</feature>
<evidence type="ECO:0000256" key="9">
    <source>
        <dbReference type="ARBA" id="ARBA00034138"/>
    </source>
</evidence>
<dbReference type="SUPFAM" id="SSF50621">
    <property type="entry name" value="Alanine racemase C-terminal domain-like"/>
    <property type="match status" value="2"/>
</dbReference>
<evidence type="ECO:0000256" key="2">
    <source>
        <dbReference type="ARBA" id="ARBA00008872"/>
    </source>
</evidence>
<dbReference type="InterPro" id="IPR022657">
    <property type="entry name" value="De-COase2_CS"/>
</dbReference>